<evidence type="ECO:0000313" key="6">
    <source>
        <dbReference type="EMBL" id="KAH0541855.1"/>
    </source>
</evidence>
<evidence type="ECO:0000256" key="1">
    <source>
        <dbReference type="ARBA" id="ARBA00008874"/>
    </source>
</evidence>
<reference evidence="6" key="1">
    <citation type="submission" date="2021-03" db="EMBL/GenBank/DDBJ databases">
        <title>Comparative genomics and phylogenomic investigation of the class Geoglossomycetes provide insights into ecological specialization and systematics.</title>
        <authorList>
            <person name="Melie T."/>
            <person name="Pirro S."/>
            <person name="Miller A.N."/>
            <person name="Quandt A."/>
        </authorList>
    </citation>
    <scope>NUCLEOTIDE SEQUENCE</scope>
    <source>
        <strain evidence="6">CAQ_001_2017</strain>
    </source>
</reference>
<dbReference type="FunFam" id="3.30.200.20:FF:000705">
    <property type="entry name" value="Non-specific serine/threonine protein kinase"/>
    <property type="match status" value="1"/>
</dbReference>
<dbReference type="GO" id="GO:0004672">
    <property type="term" value="F:protein kinase activity"/>
    <property type="evidence" value="ECO:0007669"/>
    <property type="project" value="InterPro"/>
</dbReference>
<organism evidence="6 7">
    <name type="scientific">Trichoglossum hirsutum</name>
    <dbReference type="NCBI Taxonomy" id="265104"/>
    <lineage>
        <taxon>Eukaryota</taxon>
        <taxon>Fungi</taxon>
        <taxon>Dikarya</taxon>
        <taxon>Ascomycota</taxon>
        <taxon>Pezizomycotina</taxon>
        <taxon>Geoglossomycetes</taxon>
        <taxon>Geoglossales</taxon>
        <taxon>Geoglossaceae</taxon>
        <taxon>Trichoglossum</taxon>
    </lineage>
</organism>
<protein>
    <recommendedName>
        <fullName evidence="5">Protein kinase domain-containing protein</fullName>
    </recommendedName>
</protein>
<feature type="region of interest" description="Disordered" evidence="4">
    <location>
        <begin position="1"/>
        <end position="119"/>
    </location>
</feature>
<evidence type="ECO:0000256" key="2">
    <source>
        <dbReference type="ARBA" id="ARBA00022741"/>
    </source>
</evidence>
<dbReference type="InterPro" id="IPR011009">
    <property type="entry name" value="Kinase-like_dom_sf"/>
</dbReference>
<dbReference type="AlphaFoldDB" id="A0A9P8L387"/>
<feature type="domain" description="Protein kinase" evidence="5">
    <location>
        <begin position="170"/>
        <end position="304"/>
    </location>
</feature>
<gene>
    <name evidence="6" type="ORF">GP486_008683</name>
</gene>
<evidence type="ECO:0000256" key="3">
    <source>
        <dbReference type="ARBA" id="ARBA00022840"/>
    </source>
</evidence>
<dbReference type="Gene3D" id="3.30.200.20">
    <property type="entry name" value="Phosphorylase Kinase, domain 1"/>
    <property type="match status" value="1"/>
</dbReference>
<feature type="compositionally biased region" description="Low complexity" evidence="4">
    <location>
        <begin position="60"/>
        <end position="92"/>
    </location>
</feature>
<dbReference type="SUPFAM" id="SSF56112">
    <property type="entry name" value="Protein kinase-like (PK-like)"/>
    <property type="match status" value="1"/>
</dbReference>
<feature type="compositionally biased region" description="Polar residues" evidence="4">
    <location>
        <begin position="26"/>
        <end position="59"/>
    </location>
</feature>
<keyword evidence="3" id="KW-0067">ATP-binding</keyword>
<dbReference type="PANTHER" id="PTHR45832:SF22">
    <property type="entry name" value="SERINE_THREONINE-PROTEIN KINASE SAMKA-RELATED"/>
    <property type="match status" value="1"/>
</dbReference>
<dbReference type="PROSITE" id="PS50011">
    <property type="entry name" value="PROTEIN_KINASE_DOM"/>
    <property type="match status" value="1"/>
</dbReference>
<sequence>MSQQNGMGSSSSGSRTGQGLAAPQKYGQSSREPSPSNGQGSLRGPTINQGQSARTPSPRTNGTGQQNQQMQMQARTPQHGGQGNSQSQNQPPSRLPVQAMPKPLNVPTKQPTGAPKAEVPNAVRQAELALTKKEPAGARKEDVRMSSLTEAQVMDKLRSVVSQGDPNLSYGKQKKVGQGASGSVYLAKVLPTANAAPAIALLRATGGSKQAQVAIKQMDLAHQPRKELIVNEILVMRESQHPNIVNFIDAYLRNPNELWVVMEYMEGGALTDVIDNNSIEEDQISTICYEVSSLRTSSIEIDPC</sequence>
<comment type="similarity">
    <text evidence="1">Belongs to the protein kinase superfamily. STE Ser/Thr protein kinase family. STE20 subfamily.</text>
</comment>
<keyword evidence="2" id="KW-0547">Nucleotide-binding</keyword>
<dbReference type="Proteomes" id="UP000750711">
    <property type="component" value="Unassembled WGS sequence"/>
</dbReference>
<dbReference type="PANTHER" id="PTHR45832">
    <property type="entry name" value="SERINE/THREONINE-PROTEIN KINASE SAMKA-RELATED-RELATED"/>
    <property type="match status" value="1"/>
</dbReference>
<dbReference type="SMART" id="SM00220">
    <property type="entry name" value="S_TKc"/>
    <property type="match status" value="1"/>
</dbReference>
<evidence type="ECO:0000256" key="4">
    <source>
        <dbReference type="SAM" id="MobiDB-lite"/>
    </source>
</evidence>
<dbReference type="InterPro" id="IPR000719">
    <property type="entry name" value="Prot_kinase_dom"/>
</dbReference>
<evidence type="ECO:0000313" key="7">
    <source>
        <dbReference type="Proteomes" id="UP000750711"/>
    </source>
</evidence>
<proteinExistence type="inferred from homology"/>
<dbReference type="GO" id="GO:0005524">
    <property type="term" value="F:ATP binding"/>
    <property type="evidence" value="ECO:0007669"/>
    <property type="project" value="UniProtKB-KW"/>
</dbReference>
<dbReference type="Pfam" id="PF07714">
    <property type="entry name" value="PK_Tyr_Ser-Thr"/>
    <property type="match status" value="1"/>
</dbReference>
<name>A0A9P8L387_9PEZI</name>
<dbReference type="InterPro" id="IPR001245">
    <property type="entry name" value="Ser-Thr/Tyr_kinase_cat_dom"/>
</dbReference>
<keyword evidence="7" id="KW-1185">Reference proteome</keyword>
<comment type="caution">
    <text evidence="6">The sequence shown here is derived from an EMBL/GenBank/DDBJ whole genome shotgun (WGS) entry which is preliminary data.</text>
</comment>
<feature type="compositionally biased region" description="Low complexity" evidence="4">
    <location>
        <begin position="1"/>
        <end position="19"/>
    </location>
</feature>
<accession>A0A9P8L387</accession>
<dbReference type="EMBL" id="JAGHQM010003731">
    <property type="protein sequence ID" value="KAH0541855.1"/>
    <property type="molecule type" value="Genomic_DNA"/>
</dbReference>
<evidence type="ECO:0000259" key="5">
    <source>
        <dbReference type="PROSITE" id="PS50011"/>
    </source>
</evidence>
<dbReference type="InterPro" id="IPR051931">
    <property type="entry name" value="PAK3-like"/>
</dbReference>